<feature type="compositionally biased region" description="Pro residues" evidence="1">
    <location>
        <begin position="60"/>
        <end position="76"/>
    </location>
</feature>
<dbReference type="EMBL" id="VSRR010007070">
    <property type="protein sequence ID" value="MPC46158.1"/>
    <property type="molecule type" value="Genomic_DNA"/>
</dbReference>
<dbReference type="AlphaFoldDB" id="A0A5B7FME1"/>
<accession>A0A5B7FME1</accession>
<keyword evidence="3" id="KW-1185">Reference proteome</keyword>
<proteinExistence type="predicted"/>
<feature type="compositionally biased region" description="Polar residues" evidence="1">
    <location>
        <begin position="93"/>
        <end position="108"/>
    </location>
</feature>
<sequence>MAAEKRFRIHVLSRPPPHHLATHPSSHPANPQPDVTPAVTPCGQWQLRRQPSTRNRCARLPPPHLPPIASSPPSPPRQAARRHGHSGERCYRETSQPLSGAWGFTSTPAAPDNAPPTHNRWGCAVGFIKMPVPMNASLSFTRGHLNRVNGDEQPWKASMMSRVQLITCEPRRAGKVWRVERQGRQGSGATPRLPPAPPTRRQPGPIKLRLSFRFHEVSKFLLTCPSGMPTDERLKQDKPHSFTYAIFPFS</sequence>
<feature type="region of interest" description="Disordered" evidence="1">
    <location>
        <begin position="1"/>
        <end position="115"/>
    </location>
</feature>
<evidence type="ECO:0000256" key="1">
    <source>
        <dbReference type="SAM" id="MobiDB-lite"/>
    </source>
</evidence>
<feature type="compositionally biased region" description="Basic residues" evidence="1">
    <location>
        <begin position="7"/>
        <end position="21"/>
    </location>
</feature>
<comment type="caution">
    <text evidence="2">The sequence shown here is derived from an EMBL/GenBank/DDBJ whole genome shotgun (WGS) entry which is preliminary data.</text>
</comment>
<organism evidence="2 3">
    <name type="scientific">Portunus trituberculatus</name>
    <name type="common">Swimming crab</name>
    <name type="synonym">Neptunus trituberculatus</name>
    <dbReference type="NCBI Taxonomy" id="210409"/>
    <lineage>
        <taxon>Eukaryota</taxon>
        <taxon>Metazoa</taxon>
        <taxon>Ecdysozoa</taxon>
        <taxon>Arthropoda</taxon>
        <taxon>Crustacea</taxon>
        <taxon>Multicrustacea</taxon>
        <taxon>Malacostraca</taxon>
        <taxon>Eumalacostraca</taxon>
        <taxon>Eucarida</taxon>
        <taxon>Decapoda</taxon>
        <taxon>Pleocyemata</taxon>
        <taxon>Brachyura</taxon>
        <taxon>Eubrachyura</taxon>
        <taxon>Portunoidea</taxon>
        <taxon>Portunidae</taxon>
        <taxon>Portuninae</taxon>
        <taxon>Portunus</taxon>
    </lineage>
</organism>
<protein>
    <submittedName>
        <fullName evidence="2">Uncharacterized protein</fullName>
    </submittedName>
</protein>
<name>A0A5B7FME1_PORTR</name>
<feature type="region of interest" description="Disordered" evidence="1">
    <location>
        <begin position="181"/>
        <end position="204"/>
    </location>
</feature>
<gene>
    <name evidence="2" type="ORF">E2C01_039867</name>
</gene>
<evidence type="ECO:0000313" key="3">
    <source>
        <dbReference type="Proteomes" id="UP000324222"/>
    </source>
</evidence>
<dbReference type="Proteomes" id="UP000324222">
    <property type="component" value="Unassembled WGS sequence"/>
</dbReference>
<reference evidence="2 3" key="1">
    <citation type="submission" date="2019-05" db="EMBL/GenBank/DDBJ databases">
        <title>Another draft genome of Portunus trituberculatus and its Hox gene families provides insights of decapod evolution.</title>
        <authorList>
            <person name="Jeong J.-H."/>
            <person name="Song I."/>
            <person name="Kim S."/>
            <person name="Choi T."/>
            <person name="Kim D."/>
            <person name="Ryu S."/>
            <person name="Kim W."/>
        </authorList>
    </citation>
    <scope>NUCLEOTIDE SEQUENCE [LARGE SCALE GENOMIC DNA]</scope>
    <source>
        <tissue evidence="2">Muscle</tissue>
    </source>
</reference>
<evidence type="ECO:0000313" key="2">
    <source>
        <dbReference type="EMBL" id="MPC46158.1"/>
    </source>
</evidence>